<evidence type="ECO:0000313" key="3">
    <source>
        <dbReference type="Proteomes" id="UP000006755"/>
    </source>
</evidence>
<sequence length="133" mass="15146">MLRYWLCCLVALAPMLQAAEPLLSSRFADIAYGSQDSFIQDLLRQRAPANINAPGARYRNPLVSEVQWHGKEGLVMTQQAWFLGQPYQLVVVILPSDNKPLYKSRRVLIECRLPGALSRSEAIQRCYQQQSRP</sequence>
<reference evidence="2 3" key="1">
    <citation type="journal article" date="2012" name="J. Bacteriol.">
        <title>Genome Sequence of Gallaecimonas xiamenensis Type Strain 3-C-1.</title>
        <authorList>
            <person name="Lai Q."/>
            <person name="Wang L."/>
            <person name="Wang W."/>
            <person name="Shao Z."/>
        </authorList>
    </citation>
    <scope>NUCLEOTIDE SEQUENCE [LARGE SCALE GENOMIC DNA]</scope>
    <source>
        <strain evidence="2 3">3-C-1</strain>
    </source>
</reference>
<keyword evidence="1" id="KW-0732">Signal</keyword>
<name>K2KEU7_9GAMM</name>
<feature type="chain" id="PRO_5003862304" evidence="1">
    <location>
        <begin position="19"/>
        <end position="133"/>
    </location>
</feature>
<dbReference type="Proteomes" id="UP000006755">
    <property type="component" value="Unassembled WGS sequence"/>
</dbReference>
<proteinExistence type="predicted"/>
<dbReference type="AlphaFoldDB" id="K2KEU7"/>
<accession>K2KEU7</accession>
<keyword evidence="3" id="KW-1185">Reference proteome</keyword>
<comment type="caution">
    <text evidence="2">The sequence shown here is derived from an EMBL/GenBank/DDBJ whole genome shotgun (WGS) entry which is preliminary data.</text>
</comment>
<evidence type="ECO:0000256" key="1">
    <source>
        <dbReference type="SAM" id="SignalP"/>
    </source>
</evidence>
<dbReference type="STRING" id="745411.B3C1_05457"/>
<dbReference type="EMBL" id="AMRI01000006">
    <property type="protein sequence ID" value="EKE75880.1"/>
    <property type="molecule type" value="Genomic_DNA"/>
</dbReference>
<feature type="signal peptide" evidence="1">
    <location>
        <begin position="1"/>
        <end position="18"/>
    </location>
</feature>
<protein>
    <submittedName>
        <fullName evidence="2">Uncharacterized protein</fullName>
    </submittedName>
</protein>
<evidence type="ECO:0000313" key="2">
    <source>
        <dbReference type="EMBL" id="EKE75880.1"/>
    </source>
</evidence>
<gene>
    <name evidence="2" type="ORF">B3C1_05457</name>
</gene>
<organism evidence="2 3">
    <name type="scientific">Gallaecimonas xiamenensis 3-C-1</name>
    <dbReference type="NCBI Taxonomy" id="745411"/>
    <lineage>
        <taxon>Bacteria</taxon>
        <taxon>Pseudomonadati</taxon>
        <taxon>Pseudomonadota</taxon>
        <taxon>Gammaproteobacteria</taxon>
        <taxon>Enterobacterales</taxon>
        <taxon>Gallaecimonadaceae</taxon>
        <taxon>Gallaecimonas</taxon>
    </lineage>
</organism>